<evidence type="ECO:0000313" key="1">
    <source>
        <dbReference type="EMBL" id="KAJ2972233.1"/>
    </source>
</evidence>
<reference evidence="1" key="1">
    <citation type="submission" date="2022-08" db="EMBL/GenBank/DDBJ databases">
        <title>Genome Sequence of Lecanicillium fungicola.</title>
        <authorList>
            <person name="Buettner E."/>
        </authorList>
    </citation>
    <scope>NUCLEOTIDE SEQUENCE</scope>
    <source>
        <strain evidence="1">Babe33</strain>
    </source>
</reference>
<proteinExistence type="predicted"/>
<dbReference type="EMBL" id="JANJQO010001190">
    <property type="protein sequence ID" value="KAJ2972233.1"/>
    <property type="molecule type" value="Genomic_DNA"/>
</dbReference>
<dbReference type="Proteomes" id="UP001143910">
    <property type="component" value="Unassembled WGS sequence"/>
</dbReference>
<accession>A0ACC1N0C7</accession>
<gene>
    <name evidence="1" type="ORF">NQ176_g7272</name>
</gene>
<keyword evidence="2" id="KW-1185">Reference proteome</keyword>
<comment type="caution">
    <text evidence="1">The sequence shown here is derived from an EMBL/GenBank/DDBJ whole genome shotgun (WGS) entry which is preliminary data.</text>
</comment>
<protein>
    <submittedName>
        <fullName evidence="1">Uncharacterized protein</fullName>
    </submittedName>
</protein>
<name>A0ACC1N0C7_9HYPO</name>
<sequence length="376" mass="42197">MVQVTLTNSAAVAALYVAGFANTATGPNAGSVLTTYKDNQCKVVGGGPNGLGTACQHWGGVPVGGSYMLTNVFTANCPNVALLWHTDKDCKGDTGVTIQHVQASRCYTDIVPSAAPSKPQHSKDAKKFSSPYQTSKDAEQPAQTEFIFFDFTIKMSRWEEPAEHRPDLDLYLQPYRDNIDQAMAAKDWDVALRNIDIVLPMLVLNDQRPHCRAGAFTPTELVETIGQHGLPDQLLLVLFHIGEHEDAAEWFWQYGKIRAFFESAGETELGRGVVTLGHHPQHERTIDYHKVLVIENLREENYDRAVEQLRALYNVGPLWRNPGCLWCKLRALPIYRMMAEKARRAVLWRNFNSAMDWYDTLKEVLVTVGEAELQNH</sequence>
<organism evidence="1 2">
    <name type="scientific">Zarea fungicola</name>
    <dbReference type="NCBI Taxonomy" id="93591"/>
    <lineage>
        <taxon>Eukaryota</taxon>
        <taxon>Fungi</taxon>
        <taxon>Dikarya</taxon>
        <taxon>Ascomycota</taxon>
        <taxon>Pezizomycotina</taxon>
        <taxon>Sordariomycetes</taxon>
        <taxon>Hypocreomycetidae</taxon>
        <taxon>Hypocreales</taxon>
        <taxon>Cordycipitaceae</taxon>
        <taxon>Zarea</taxon>
    </lineage>
</organism>
<evidence type="ECO:0000313" key="2">
    <source>
        <dbReference type="Proteomes" id="UP001143910"/>
    </source>
</evidence>